<dbReference type="AlphaFoldDB" id="A0A1B8YEJ4"/>
<protein>
    <recommendedName>
        <fullName evidence="3">Sialate O-acetylesterase domain-containing protein</fullName>
    </recommendedName>
</protein>
<dbReference type="SUPFAM" id="SSF52266">
    <property type="entry name" value="SGNH hydrolase"/>
    <property type="match status" value="1"/>
</dbReference>
<proteinExistence type="predicted"/>
<dbReference type="Gene3D" id="3.40.50.1110">
    <property type="entry name" value="SGNH hydrolase"/>
    <property type="match status" value="1"/>
</dbReference>
<dbReference type="RefSeq" id="WP_065391467.1">
    <property type="nucleotide sequence ID" value="NZ_CAWMQN010000082.1"/>
</dbReference>
<dbReference type="GO" id="GO:0016788">
    <property type="term" value="F:hydrolase activity, acting on ester bonds"/>
    <property type="evidence" value="ECO:0007669"/>
    <property type="project" value="UniProtKB-ARBA"/>
</dbReference>
<comment type="caution">
    <text evidence="1">The sequence shown here is derived from an EMBL/GenBank/DDBJ whole genome shotgun (WGS) entry which is preliminary data.</text>
</comment>
<keyword evidence="2" id="KW-1185">Reference proteome</keyword>
<dbReference type="PATRIC" id="fig|29488.15.peg.3878"/>
<dbReference type="Proteomes" id="UP000092665">
    <property type="component" value="Unassembled WGS sequence"/>
</dbReference>
<gene>
    <name evidence="1" type="ORF">Phpb_03528</name>
</gene>
<accession>A0A1B8YEJ4</accession>
<sequence>MTNKQPYSPEIKCSPWAPNDAPLFIILGQSNSYGHGTQLPQGEKITQGLKNVFTLSQPEVYSIDFPAINWTGLTSFGNANIGTPIGLPIGNQDHPVNVANRFAKLWQGHINRGNALNLPNLYVILMGWGGQGMYLDNPPNNRWAPERNPCDVESLYPRAIRTLRMAVKSLRKLGKNPRILAVHWNQWEAETESLLAAQASEQNFTRIITGISDALGSRCIPWRLYYPLSVVFEPINTRYVLEAINNVIADDPKYRTLIDARNSPDYTGKAPEFGVFLPDSIHYDDKTQIWFAQQEWELILSGYKGVQLPQD</sequence>
<dbReference type="InterPro" id="IPR036514">
    <property type="entry name" value="SGNH_hydro_sf"/>
</dbReference>
<organism evidence="1 2">
    <name type="scientific">Photorhabdus namnaonensis</name>
    <dbReference type="NCBI Taxonomy" id="1851568"/>
    <lineage>
        <taxon>Bacteria</taxon>
        <taxon>Pseudomonadati</taxon>
        <taxon>Pseudomonadota</taxon>
        <taxon>Gammaproteobacteria</taxon>
        <taxon>Enterobacterales</taxon>
        <taxon>Morganellaceae</taxon>
        <taxon>Photorhabdus</taxon>
    </lineage>
</organism>
<name>A0A1B8YEJ4_9GAMM</name>
<dbReference type="EMBL" id="LOIC01000082">
    <property type="protein sequence ID" value="OCA53472.1"/>
    <property type="molecule type" value="Genomic_DNA"/>
</dbReference>
<evidence type="ECO:0008006" key="3">
    <source>
        <dbReference type="Google" id="ProtNLM"/>
    </source>
</evidence>
<evidence type="ECO:0000313" key="2">
    <source>
        <dbReference type="Proteomes" id="UP000092665"/>
    </source>
</evidence>
<evidence type="ECO:0000313" key="1">
    <source>
        <dbReference type="EMBL" id="OCA53472.1"/>
    </source>
</evidence>
<reference evidence="2" key="1">
    <citation type="submission" date="2015-11" db="EMBL/GenBank/DDBJ databases">
        <authorList>
            <person name="Tobias N.J."/>
            <person name="Mishra B."/>
            <person name="Gupta D.K."/>
            <person name="Thines M."/>
            <person name="Stinear T.P."/>
            <person name="Bode H.B."/>
        </authorList>
    </citation>
    <scope>NUCLEOTIDE SEQUENCE [LARGE SCALE GENOMIC DNA]</scope>
    <source>
        <strain evidence="2">PB45.5</strain>
    </source>
</reference>